<proteinExistence type="predicted"/>
<dbReference type="Proteomes" id="UP000007947">
    <property type="component" value="Chromosome"/>
</dbReference>
<reference evidence="1 2" key="1">
    <citation type="submission" date="2011-05" db="EMBL/GenBank/DDBJ databases">
        <title>Whole genome sequence of Microlunatus phosphovorus NM-1.</title>
        <authorList>
            <person name="Hosoyama A."/>
            <person name="Sasaki K."/>
            <person name="Harada T."/>
            <person name="Igarashi R."/>
            <person name="Kawakoshi A."/>
            <person name="Sasagawa M."/>
            <person name="Fukada J."/>
            <person name="Nakamura S."/>
            <person name="Katano Y."/>
            <person name="Hanada S."/>
            <person name="Kamagata Y."/>
            <person name="Nakamura N."/>
            <person name="Yamazaki S."/>
            <person name="Fujita N."/>
        </authorList>
    </citation>
    <scope>NUCLEOTIDE SEQUENCE [LARGE SCALE GENOMIC DNA]</scope>
    <source>
        <strain evidence="2">ATCC 700054 / DSM 10555 / JCM 9379 / NBRC 101784 / NCIMB 13414 / VKM Ac-1990 / NM-1</strain>
    </source>
</reference>
<accession>F5XQD6</accession>
<keyword evidence="2" id="KW-1185">Reference proteome</keyword>
<evidence type="ECO:0000313" key="2">
    <source>
        <dbReference type="Proteomes" id="UP000007947"/>
    </source>
</evidence>
<organism evidence="1 2">
    <name type="scientific">Microlunatus phosphovorus (strain ATCC 700054 / DSM 10555 / JCM 9379 / NBRC 101784 / NCIMB 13414 / VKM Ac-1990 / NM-1)</name>
    <dbReference type="NCBI Taxonomy" id="1032480"/>
    <lineage>
        <taxon>Bacteria</taxon>
        <taxon>Bacillati</taxon>
        <taxon>Actinomycetota</taxon>
        <taxon>Actinomycetes</taxon>
        <taxon>Propionibacteriales</taxon>
        <taxon>Propionibacteriaceae</taxon>
        <taxon>Microlunatus</taxon>
    </lineage>
</organism>
<dbReference type="KEGG" id="mph:MLP_14220"/>
<protein>
    <submittedName>
        <fullName evidence="1">Uncharacterized protein</fullName>
    </submittedName>
</protein>
<evidence type="ECO:0000313" key="1">
    <source>
        <dbReference type="EMBL" id="BAK34436.1"/>
    </source>
</evidence>
<dbReference type="EMBL" id="AP012204">
    <property type="protein sequence ID" value="BAK34436.1"/>
    <property type="molecule type" value="Genomic_DNA"/>
</dbReference>
<name>F5XQD6_MICPN</name>
<sequence>MIDLCSEVGQRGVLELVTKAVQTRRTTAARLLALLDGDVTLRYGWDDVTQRACLVAVEVATILAARGWSDLPHACPLCRAHHQAAG</sequence>
<dbReference type="AlphaFoldDB" id="F5XQD6"/>
<dbReference type="HOGENOM" id="CLU_2494421_0_0_11"/>
<gene>
    <name evidence="1" type="ordered locus">MLP_14220</name>
</gene>